<dbReference type="FunFam" id="2.60.40.420:FF:000034">
    <property type="entry name" value="Cupredoxin superfamily protein"/>
    <property type="match status" value="1"/>
</dbReference>
<evidence type="ECO:0000313" key="16">
    <source>
        <dbReference type="EMBL" id="RHN64883.1"/>
    </source>
</evidence>
<comment type="subcellular location">
    <subcellularLocation>
        <location evidence="1">Cell membrane</location>
        <topology evidence="1">Lipid-anchor</topology>
        <topology evidence="1">GPI-anchor</topology>
    </subcellularLocation>
</comment>
<accession>G7JGP0</accession>
<dbReference type="Gene3D" id="2.60.40.420">
    <property type="entry name" value="Cupredoxins - blue copper proteins"/>
    <property type="match status" value="1"/>
</dbReference>
<evidence type="ECO:0000256" key="2">
    <source>
        <dbReference type="ARBA" id="ARBA00022458"/>
    </source>
</evidence>
<keyword evidence="7" id="KW-1015">Disulfide bond</keyword>
<evidence type="ECO:0000313" key="15">
    <source>
        <dbReference type="EMBL" id="AES92507.1"/>
    </source>
</evidence>
<dbReference type="GO" id="GO:0009055">
    <property type="term" value="F:electron transfer activity"/>
    <property type="evidence" value="ECO:0007669"/>
    <property type="project" value="InterPro"/>
</dbReference>
<dbReference type="OMA" id="DNSWKVP"/>
<dbReference type="Proteomes" id="UP000002051">
    <property type="component" value="Chromosome 4"/>
</dbReference>
<keyword evidence="12" id="KW-0812">Transmembrane</keyword>
<dbReference type="Gramene" id="rna27754">
    <property type="protein sequence ID" value="RHN64883.1"/>
    <property type="gene ID" value="gene27754"/>
</dbReference>
<dbReference type="GO" id="GO:0009877">
    <property type="term" value="P:nodulation"/>
    <property type="evidence" value="ECO:0007669"/>
    <property type="project" value="UniProtKB-KW"/>
</dbReference>
<feature type="chain" id="PRO_5014572900" evidence="13">
    <location>
        <begin position="25"/>
        <end position="182"/>
    </location>
</feature>
<evidence type="ECO:0000256" key="8">
    <source>
        <dbReference type="ARBA" id="ARBA00023180"/>
    </source>
</evidence>
<dbReference type="InterPro" id="IPR003245">
    <property type="entry name" value="Phytocyanin_dom"/>
</dbReference>
<comment type="function">
    <text evidence="11">May act as a carbohydrate transporter.</text>
</comment>
<dbReference type="HOGENOM" id="CLU_058719_1_2_1"/>
<dbReference type="Proteomes" id="UP000265566">
    <property type="component" value="Chromosome 4"/>
</dbReference>
<evidence type="ECO:0000259" key="14">
    <source>
        <dbReference type="PROSITE" id="PS51485"/>
    </source>
</evidence>
<comment type="similarity">
    <text evidence="10">Belongs to the early nodulin-like (ENODL) family.</text>
</comment>
<feature type="domain" description="Phytocyanin" evidence="14">
    <location>
        <begin position="27"/>
        <end position="131"/>
    </location>
</feature>
<keyword evidence="6 12" id="KW-0472">Membrane</keyword>
<dbReference type="SMR" id="G7JGP0"/>
<evidence type="ECO:0000313" key="18">
    <source>
        <dbReference type="Proteomes" id="UP000002051"/>
    </source>
</evidence>
<gene>
    <name evidence="17" type="primary">11444177</name>
    <name evidence="15" type="ordered locus">MTR_4g130780</name>
    <name evidence="16" type="ORF">MtrunA17_Chr4g0073901</name>
</gene>
<reference evidence="15 18" key="2">
    <citation type="journal article" date="2014" name="BMC Genomics">
        <title>An improved genome release (version Mt4.0) for the model legume Medicago truncatula.</title>
        <authorList>
            <person name="Tang H."/>
            <person name="Krishnakumar V."/>
            <person name="Bidwell S."/>
            <person name="Rosen B."/>
            <person name="Chan A."/>
            <person name="Zhou S."/>
            <person name="Gentzbittel L."/>
            <person name="Childs K.L."/>
            <person name="Yandell M."/>
            <person name="Gundlach H."/>
            <person name="Mayer K.F."/>
            <person name="Schwartz D.C."/>
            <person name="Town C.D."/>
        </authorList>
    </citation>
    <scope>GENOME REANNOTATION</scope>
    <source>
        <strain evidence="17 18">cv. Jemalong A17</strain>
    </source>
</reference>
<keyword evidence="3" id="KW-1003">Cell membrane</keyword>
<evidence type="ECO:0000256" key="4">
    <source>
        <dbReference type="ARBA" id="ARBA00022622"/>
    </source>
</evidence>
<evidence type="ECO:0000256" key="7">
    <source>
        <dbReference type="ARBA" id="ARBA00023157"/>
    </source>
</evidence>
<dbReference type="PANTHER" id="PTHR33021:SF519">
    <property type="entry name" value="EARLY NODULIN-LIKE PROTEIN 10"/>
    <property type="match status" value="1"/>
</dbReference>
<evidence type="ECO:0000256" key="11">
    <source>
        <dbReference type="ARBA" id="ARBA00037626"/>
    </source>
</evidence>
<evidence type="ECO:0000256" key="1">
    <source>
        <dbReference type="ARBA" id="ARBA00004609"/>
    </source>
</evidence>
<dbReference type="InterPro" id="IPR008972">
    <property type="entry name" value="Cupredoxin"/>
</dbReference>
<dbReference type="OrthoDB" id="1937044at2759"/>
<organism evidence="15 18">
    <name type="scientific">Medicago truncatula</name>
    <name type="common">Barrel medic</name>
    <name type="synonym">Medicago tribuloides</name>
    <dbReference type="NCBI Taxonomy" id="3880"/>
    <lineage>
        <taxon>Eukaryota</taxon>
        <taxon>Viridiplantae</taxon>
        <taxon>Streptophyta</taxon>
        <taxon>Embryophyta</taxon>
        <taxon>Tracheophyta</taxon>
        <taxon>Spermatophyta</taxon>
        <taxon>Magnoliopsida</taxon>
        <taxon>eudicotyledons</taxon>
        <taxon>Gunneridae</taxon>
        <taxon>Pentapetalae</taxon>
        <taxon>rosids</taxon>
        <taxon>fabids</taxon>
        <taxon>Fabales</taxon>
        <taxon>Fabaceae</taxon>
        <taxon>Papilionoideae</taxon>
        <taxon>50 kb inversion clade</taxon>
        <taxon>NPAAA clade</taxon>
        <taxon>Hologalegina</taxon>
        <taxon>IRL clade</taxon>
        <taxon>Trifolieae</taxon>
        <taxon>Medicago</taxon>
    </lineage>
</organism>
<reference evidence="15 18" key="1">
    <citation type="journal article" date="2011" name="Nature">
        <title>The Medicago genome provides insight into the evolution of rhizobial symbioses.</title>
        <authorList>
            <person name="Young N.D."/>
            <person name="Debelle F."/>
            <person name="Oldroyd G.E."/>
            <person name="Geurts R."/>
            <person name="Cannon S.B."/>
            <person name="Udvardi M.K."/>
            <person name="Benedito V.A."/>
            <person name="Mayer K.F."/>
            <person name="Gouzy J."/>
            <person name="Schoof H."/>
            <person name="Van de Peer Y."/>
            <person name="Proost S."/>
            <person name="Cook D.R."/>
            <person name="Meyers B.C."/>
            <person name="Spannagl M."/>
            <person name="Cheung F."/>
            <person name="De Mita S."/>
            <person name="Krishnakumar V."/>
            <person name="Gundlach H."/>
            <person name="Zhou S."/>
            <person name="Mudge J."/>
            <person name="Bharti A.K."/>
            <person name="Murray J.D."/>
            <person name="Naoumkina M.A."/>
            <person name="Rosen B."/>
            <person name="Silverstein K.A."/>
            <person name="Tang H."/>
            <person name="Rombauts S."/>
            <person name="Zhao P.X."/>
            <person name="Zhou P."/>
            <person name="Barbe V."/>
            <person name="Bardou P."/>
            <person name="Bechner M."/>
            <person name="Bellec A."/>
            <person name="Berger A."/>
            <person name="Berges H."/>
            <person name="Bidwell S."/>
            <person name="Bisseling T."/>
            <person name="Choisne N."/>
            <person name="Couloux A."/>
            <person name="Denny R."/>
            <person name="Deshpande S."/>
            <person name="Dai X."/>
            <person name="Doyle J.J."/>
            <person name="Dudez A.M."/>
            <person name="Farmer A.D."/>
            <person name="Fouteau S."/>
            <person name="Franken C."/>
            <person name="Gibelin C."/>
            <person name="Gish J."/>
            <person name="Goldstein S."/>
            <person name="Gonzalez A.J."/>
            <person name="Green P.J."/>
            <person name="Hallab A."/>
            <person name="Hartog M."/>
            <person name="Hua A."/>
            <person name="Humphray S.J."/>
            <person name="Jeong D.H."/>
            <person name="Jing Y."/>
            <person name="Jocker A."/>
            <person name="Kenton S.M."/>
            <person name="Kim D.J."/>
            <person name="Klee K."/>
            <person name="Lai H."/>
            <person name="Lang C."/>
            <person name="Lin S."/>
            <person name="Macmil S.L."/>
            <person name="Magdelenat G."/>
            <person name="Matthews L."/>
            <person name="McCorrison J."/>
            <person name="Monaghan E.L."/>
            <person name="Mun J.H."/>
            <person name="Najar F.Z."/>
            <person name="Nicholson C."/>
            <person name="Noirot C."/>
            <person name="O'Bleness M."/>
            <person name="Paule C.R."/>
            <person name="Poulain J."/>
            <person name="Prion F."/>
            <person name="Qin B."/>
            <person name="Qu C."/>
            <person name="Retzel E.F."/>
            <person name="Riddle C."/>
            <person name="Sallet E."/>
            <person name="Samain S."/>
            <person name="Samson N."/>
            <person name="Sanders I."/>
            <person name="Saurat O."/>
            <person name="Scarpelli C."/>
            <person name="Schiex T."/>
            <person name="Segurens B."/>
            <person name="Severin A.J."/>
            <person name="Sherrier D.J."/>
            <person name="Shi R."/>
            <person name="Sims S."/>
            <person name="Singer S.R."/>
            <person name="Sinharoy S."/>
            <person name="Sterck L."/>
            <person name="Viollet A."/>
            <person name="Wang B.B."/>
            <person name="Wang K."/>
            <person name="Wang M."/>
            <person name="Wang X."/>
            <person name="Warfsmann J."/>
            <person name="Weissenbach J."/>
            <person name="White D.D."/>
            <person name="White J.D."/>
            <person name="Wiley G.B."/>
            <person name="Wincker P."/>
            <person name="Xing Y."/>
            <person name="Yang L."/>
            <person name="Yao Z."/>
            <person name="Ying F."/>
            <person name="Zhai J."/>
            <person name="Zhou L."/>
            <person name="Zuber A."/>
            <person name="Denarie J."/>
            <person name="Dixon R.A."/>
            <person name="May G.D."/>
            <person name="Schwartz D.C."/>
            <person name="Rogers J."/>
            <person name="Quetier F."/>
            <person name="Town C.D."/>
            <person name="Roe B.A."/>
        </authorList>
    </citation>
    <scope>NUCLEOTIDE SEQUENCE [LARGE SCALE GENOMIC DNA]</scope>
    <source>
        <strain evidence="15">A17</strain>
        <strain evidence="17 18">cv. Jemalong A17</strain>
    </source>
</reference>
<dbReference type="GO" id="GO:0098552">
    <property type="term" value="C:side of membrane"/>
    <property type="evidence" value="ECO:0007669"/>
    <property type="project" value="UniProtKB-KW"/>
</dbReference>
<evidence type="ECO:0000256" key="12">
    <source>
        <dbReference type="SAM" id="Phobius"/>
    </source>
</evidence>
<proteinExistence type="inferred from homology"/>
<evidence type="ECO:0000256" key="6">
    <source>
        <dbReference type="ARBA" id="ARBA00023136"/>
    </source>
</evidence>
<keyword evidence="12" id="KW-1133">Transmembrane helix</keyword>
<dbReference type="ExpressionAtlas" id="G7JGP0">
    <property type="expression patterns" value="differential"/>
</dbReference>
<keyword evidence="9" id="KW-0449">Lipoprotein</keyword>
<evidence type="ECO:0000256" key="9">
    <source>
        <dbReference type="ARBA" id="ARBA00023288"/>
    </source>
</evidence>
<protein>
    <submittedName>
        <fullName evidence="16">Early nodulin-16</fullName>
    </submittedName>
    <submittedName>
        <fullName evidence="15">Early nodulin-like protein</fullName>
    </submittedName>
</protein>
<keyword evidence="18" id="KW-1185">Reference proteome</keyword>
<evidence type="ECO:0000313" key="19">
    <source>
        <dbReference type="Proteomes" id="UP000265566"/>
    </source>
</evidence>
<evidence type="ECO:0000256" key="3">
    <source>
        <dbReference type="ARBA" id="ARBA00022475"/>
    </source>
</evidence>
<dbReference type="PANTHER" id="PTHR33021">
    <property type="entry name" value="BLUE COPPER PROTEIN"/>
    <property type="match status" value="1"/>
</dbReference>
<sequence length="182" mass="20271">MNMASSSPILLMIIFSMWLLISHSESTDYLIGDSHNSWKVPLPSRRAFARWASAHEFTVGDTILFEYDNETESVHEVNEHDYIMCHTNGEHVEHHDGNTKVVLDKIGVYHFISGTKRHCKMGLKLAVVVQNKHDLVLPPLITMPMPPSPSPSPNSSGNKGGAAGLGFIMWLGVSLVMMMFLI</sequence>
<reference evidence="19" key="4">
    <citation type="journal article" date="2018" name="Nat. Plants">
        <title>Whole-genome landscape of Medicago truncatula symbiotic genes.</title>
        <authorList>
            <person name="Pecrix Y."/>
            <person name="Staton S.E."/>
            <person name="Sallet E."/>
            <person name="Lelandais-Briere C."/>
            <person name="Moreau S."/>
            <person name="Carrere S."/>
            <person name="Blein T."/>
            <person name="Jardinaud M.F."/>
            <person name="Latrasse D."/>
            <person name="Zouine M."/>
            <person name="Zahm M."/>
            <person name="Kreplak J."/>
            <person name="Mayjonade B."/>
            <person name="Satge C."/>
            <person name="Perez M."/>
            <person name="Cauet S."/>
            <person name="Marande W."/>
            <person name="Chantry-Darmon C."/>
            <person name="Lopez-Roques C."/>
            <person name="Bouchez O."/>
            <person name="Berard A."/>
            <person name="Debelle F."/>
            <person name="Munos S."/>
            <person name="Bendahmane A."/>
            <person name="Berges H."/>
            <person name="Niebel A."/>
            <person name="Buitink J."/>
            <person name="Frugier F."/>
            <person name="Benhamed M."/>
            <person name="Crespi M."/>
            <person name="Gouzy J."/>
            <person name="Gamas P."/>
        </authorList>
    </citation>
    <scope>NUCLEOTIDE SEQUENCE [LARGE SCALE GENOMIC DNA]</scope>
    <source>
        <strain evidence="19">cv. Jemalong A17</strain>
    </source>
</reference>
<dbReference type="AlphaFoldDB" id="G7JGP0"/>
<dbReference type="Pfam" id="PF02298">
    <property type="entry name" value="Cu_bind_like"/>
    <property type="match status" value="1"/>
</dbReference>
<keyword evidence="4" id="KW-0336">GPI-anchor</keyword>
<keyword evidence="8" id="KW-0325">Glycoprotein</keyword>
<dbReference type="KEGG" id="mtr:11444177"/>
<dbReference type="InterPro" id="IPR039391">
    <property type="entry name" value="Phytocyanin-like"/>
</dbReference>
<dbReference type="STRING" id="3880.G7JGP0"/>
<dbReference type="EMBL" id="CM001220">
    <property type="protein sequence ID" value="AES92507.1"/>
    <property type="molecule type" value="Genomic_DNA"/>
</dbReference>
<evidence type="ECO:0000256" key="13">
    <source>
        <dbReference type="SAM" id="SignalP"/>
    </source>
</evidence>
<evidence type="ECO:0000256" key="10">
    <source>
        <dbReference type="ARBA" id="ARBA00035011"/>
    </source>
</evidence>
<dbReference type="PROSITE" id="PS51485">
    <property type="entry name" value="PHYTOCYANIN"/>
    <property type="match status" value="1"/>
</dbReference>
<keyword evidence="2" id="KW-0536">Nodulation</keyword>
<keyword evidence="5 13" id="KW-0732">Signal</keyword>
<reference evidence="17" key="3">
    <citation type="submission" date="2015-04" db="UniProtKB">
        <authorList>
            <consortium name="EnsemblPlants"/>
        </authorList>
    </citation>
    <scope>IDENTIFICATION</scope>
    <source>
        <strain evidence="17">cv. Jemalong A17</strain>
    </source>
</reference>
<evidence type="ECO:0000256" key="5">
    <source>
        <dbReference type="ARBA" id="ARBA00022729"/>
    </source>
</evidence>
<evidence type="ECO:0000313" key="17">
    <source>
        <dbReference type="EnsemblPlants" id="AES92507"/>
    </source>
</evidence>
<dbReference type="CDD" id="cd04216">
    <property type="entry name" value="Phytocyanin"/>
    <property type="match status" value="1"/>
</dbReference>
<reference evidence="16" key="5">
    <citation type="journal article" date="2018" name="Nat. Plants">
        <title>Whole-genome landscape of Medicago truncatula symbiotic genes.</title>
        <authorList>
            <person name="Pecrix Y."/>
            <person name="Gamas P."/>
            <person name="Carrere S."/>
        </authorList>
    </citation>
    <scope>NUCLEOTIDE SEQUENCE</scope>
    <source>
        <tissue evidence="16">Leaves</tissue>
    </source>
</reference>
<feature type="transmembrane region" description="Helical" evidence="12">
    <location>
        <begin position="160"/>
        <end position="181"/>
    </location>
</feature>
<name>G7JGP0_MEDTR</name>
<dbReference type="EMBL" id="PSQE01000004">
    <property type="protein sequence ID" value="RHN64883.1"/>
    <property type="molecule type" value="Genomic_DNA"/>
</dbReference>
<feature type="signal peptide" evidence="13">
    <location>
        <begin position="1"/>
        <end position="24"/>
    </location>
</feature>
<dbReference type="EnsemblPlants" id="AES92507">
    <property type="protein sequence ID" value="AES92507"/>
    <property type="gene ID" value="MTR_4g130780"/>
</dbReference>
<dbReference type="GO" id="GO:0005886">
    <property type="term" value="C:plasma membrane"/>
    <property type="evidence" value="ECO:0000318"/>
    <property type="project" value="GO_Central"/>
</dbReference>
<dbReference type="SUPFAM" id="SSF49503">
    <property type="entry name" value="Cupredoxins"/>
    <property type="match status" value="1"/>
</dbReference>